<protein>
    <recommendedName>
        <fullName evidence="5">TonB C-terminal domain-containing protein</fullName>
    </recommendedName>
</protein>
<dbReference type="Gene3D" id="3.30.1150.10">
    <property type="match status" value="1"/>
</dbReference>
<keyword evidence="3" id="KW-1133">Transmembrane helix</keyword>
<name>A0A235BP52_UNCW3</name>
<organism evidence="6 7">
    <name type="scientific">candidate division WOR-3 bacterium JGI_Cruoil_03_51_56</name>
    <dbReference type="NCBI Taxonomy" id="1973747"/>
    <lineage>
        <taxon>Bacteria</taxon>
        <taxon>Bacteria division WOR-3</taxon>
    </lineage>
</organism>
<dbReference type="GO" id="GO:0016020">
    <property type="term" value="C:membrane"/>
    <property type="evidence" value="ECO:0007669"/>
    <property type="project" value="UniProtKB-SubCell"/>
</dbReference>
<feature type="domain" description="TonB C-terminal" evidence="5">
    <location>
        <begin position="223"/>
        <end position="314"/>
    </location>
</feature>
<comment type="caution">
    <text evidence="6">The sequence shown here is derived from an EMBL/GenBank/DDBJ whole genome shotgun (WGS) entry which is preliminary data.</text>
</comment>
<gene>
    <name evidence="6" type="ORF">CH330_09025</name>
</gene>
<evidence type="ECO:0000256" key="2">
    <source>
        <dbReference type="ARBA" id="ARBA00022692"/>
    </source>
</evidence>
<reference evidence="6 7" key="1">
    <citation type="submission" date="2017-07" db="EMBL/GenBank/DDBJ databases">
        <title>Recovery of genomes from metagenomes via a dereplication, aggregation, and scoring strategy.</title>
        <authorList>
            <person name="Sieber C.M."/>
            <person name="Probst A.J."/>
            <person name="Sharrar A."/>
            <person name="Thomas B.C."/>
            <person name="Hess M."/>
            <person name="Tringe S.G."/>
            <person name="Banfield J.F."/>
        </authorList>
    </citation>
    <scope>NUCLEOTIDE SEQUENCE [LARGE SCALE GENOMIC DNA]</scope>
    <source>
        <strain evidence="6">JGI_Cruoil_03_51_56</strain>
    </source>
</reference>
<evidence type="ECO:0000256" key="1">
    <source>
        <dbReference type="ARBA" id="ARBA00004167"/>
    </source>
</evidence>
<dbReference type="NCBIfam" id="TIGR01352">
    <property type="entry name" value="tonB_Cterm"/>
    <property type="match status" value="1"/>
</dbReference>
<proteinExistence type="predicted"/>
<dbReference type="GO" id="GO:0055085">
    <property type="term" value="P:transmembrane transport"/>
    <property type="evidence" value="ECO:0007669"/>
    <property type="project" value="InterPro"/>
</dbReference>
<dbReference type="Pfam" id="PF03544">
    <property type="entry name" value="TonB_C"/>
    <property type="match status" value="1"/>
</dbReference>
<dbReference type="InterPro" id="IPR006260">
    <property type="entry name" value="TonB/TolA_C"/>
</dbReference>
<dbReference type="InterPro" id="IPR037682">
    <property type="entry name" value="TonB_C"/>
</dbReference>
<sequence>MRYQENPRRRMMSKHPSHFIDIAVLASVVLHIGFLLLFSRATPAAKEYLDLQEVTFMDVTYRPEVAKILPKAAIGGQGGNTEISGPVATYGSGIASEETGAIDMNATIDRNPSQAKIDLDRYELNRGDGLDVIRLGGKGSNKSTDEILAQPKVALARGLSHGSGSGYAGLRGYPGVKTPTVQLTIEHRSLAKKPAKKLPQMPARNLPKVTGPVSKGTHFMVAGPISKRQIVKKIVPRYPKWALERRISGTVVIRLWVQPNGNVKGMPTVESSSGYPDLDQVVIAALLGWKFAPLGSGVKSEDQWGRITFKFTLS</sequence>
<accession>A0A235BP52</accession>
<evidence type="ECO:0000256" key="3">
    <source>
        <dbReference type="ARBA" id="ARBA00022989"/>
    </source>
</evidence>
<dbReference type="SUPFAM" id="SSF74653">
    <property type="entry name" value="TolA/TonB C-terminal domain"/>
    <property type="match status" value="1"/>
</dbReference>
<dbReference type="AlphaFoldDB" id="A0A235BP52"/>
<comment type="subcellular location">
    <subcellularLocation>
        <location evidence="1">Membrane</location>
        <topology evidence="1">Single-pass membrane protein</topology>
    </subcellularLocation>
</comment>
<evidence type="ECO:0000313" key="6">
    <source>
        <dbReference type="EMBL" id="OYD14280.1"/>
    </source>
</evidence>
<dbReference type="EMBL" id="NOZP01000170">
    <property type="protein sequence ID" value="OYD14280.1"/>
    <property type="molecule type" value="Genomic_DNA"/>
</dbReference>
<dbReference type="PROSITE" id="PS52015">
    <property type="entry name" value="TONB_CTD"/>
    <property type="match status" value="1"/>
</dbReference>
<evidence type="ECO:0000259" key="5">
    <source>
        <dbReference type="PROSITE" id="PS52015"/>
    </source>
</evidence>
<dbReference type="Proteomes" id="UP000215559">
    <property type="component" value="Unassembled WGS sequence"/>
</dbReference>
<keyword evidence="4" id="KW-0472">Membrane</keyword>
<evidence type="ECO:0000313" key="7">
    <source>
        <dbReference type="Proteomes" id="UP000215559"/>
    </source>
</evidence>
<evidence type="ECO:0000256" key="4">
    <source>
        <dbReference type="ARBA" id="ARBA00023136"/>
    </source>
</evidence>
<keyword evidence="2" id="KW-0812">Transmembrane</keyword>